<dbReference type="PANTHER" id="PTHR24096">
    <property type="entry name" value="LONG-CHAIN-FATTY-ACID--COA LIGASE"/>
    <property type="match status" value="1"/>
</dbReference>
<dbReference type="Proteomes" id="UP000278143">
    <property type="component" value="Unassembled WGS sequence"/>
</dbReference>
<keyword evidence="9" id="KW-1185">Reference proteome</keyword>
<feature type="domain" description="AMP-binding enzyme C-terminal" evidence="7">
    <location>
        <begin position="451"/>
        <end position="530"/>
    </location>
</feature>
<dbReference type="InterPro" id="IPR045851">
    <property type="entry name" value="AMP-bd_C_sf"/>
</dbReference>
<keyword evidence="3" id="KW-0547">Nucleotide-binding</keyword>
<evidence type="ECO:0000259" key="6">
    <source>
        <dbReference type="Pfam" id="PF00501"/>
    </source>
</evidence>
<feature type="compositionally biased region" description="Basic and acidic residues" evidence="5">
    <location>
        <begin position="575"/>
        <end position="593"/>
    </location>
</feature>
<evidence type="ECO:0000256" key="2">
    <source>
        <dbReference type="ARBA" id="ARBA00022598"/>
    </source>
</evidence>
<dbReference type="Gene3D" id="3.30.300.30">
    <property type="match status" value="1"/>
</dbReference>
<evidence type="ECO:0000313" key="8">
    <source>
        <dbReference type="EMBL" id="RKP25521.1"/>
    </source>
</evidence>
<dbReference type="AlphaFoldDB" id="A0A4P9Z1A8"/>
<dbReference type="InterPro" id="IPR025110">
    <property type="entry name" value="AMP-bd_C"/>
</dbReference>
<dbReference type="SUPFAM" id="SSF56801">
    <property type="entry name" value="Acetyl-CoA synthetase-like"/>
    <property type="match status" value="1"/>
</dbReference>
<comment type="similarity">
    <text evidence="1">Belongs to the ATP-dependent AMP-binding enzyme family.</text>
</comment>
<evidence type="ECO:0000256" key="3">
    <source>
        <dbReference type="ARBA" id="ARBA00022741"/>
    </source>
</evidence>
<dbReference type="FunFam" id="3.30.300.30:FF:000007">
    <property type="entry name" value="4-coumarate--CoA ligase 2"/>
    <property type="match status" value="1"/>
</dbReference>
<evidence type="ECO:0000313" key="9">
    <source>
        <dbReference type="Proteomes" id="UP000278143"/>
    </source>
</evidence>
<evidence type="ECO:0000259" key="7">
    <source>
        <dbReference type="Pfam" id="PF13193"/>
    </source>
</evidence>
<dbReference type="FunFam" id="3.40.50.12780:FF:000003">
    <property type="entry name" value="Long-chain-fatty-acid--CoA ligase FadD"/>
    <property type="match status" value="1"/>
</dbReference>
<keyword evidence="4" id="KW-0067">ATP-binding</keyword>
<dbReference type="InterPro" id="IPR018247">
    <property type="entry name" value="EF_Hand_1_Ca_BS"/>
</dbReference>
<dbReference type="PROSITE" id="PS00455">
    <property type="entry name" value="AMP_BINDING"/>
    <property type="match status" value="1"/>
</dbReference>
<dbReference type="InterPro" id="IPR042099">
    <property type="entry name" value="ANL_N_sf"/>
</dbReference>
<keyword evidence="2" id="KW-0436">Ligase</keyword>
<accession>A0A4P9Z1A8</accession>
<dbReference type="PROSITE" id="PS00018">
    <property type="entry name" value="EF_HAND_1"/>
    <property type="match status" value="1"/>
</dbReference>
<sequence>MVYRSARPDAAIPDVDVYHYLFEGEDRPPDDMVFLIDADTDRRLTFKELRSMTKRFASALTSKFGARPGDVLAIVLANDILYSVIYFGAMAAGLVVTTMNPAYTIPEMAHQLVDSGARYIVTDKAALAAAQRAANEAHVPSDRMVVIGADTCVEERLKYRGWQSLDTFLSGTLEATPVKLPPGKAESTVALICYTSGTTGKSKGAQITHRNLVAGMSYYVANEADHYRAFPQPAVQIGFVPLYHIFGLTTLLHLPLCRRSVVVVMRRYQFTRMLELTQNYRASLLHVAPPICVALATSPLVDEYNLSSLREVISASAPLTAELIDSVRKRLCIDVRQYYGMTELTMMTHATRPEDPKKDNIGVLVPNVQAKLVDAQGHEVADGERGELCIRSPGMMKGYINNPEATAACIDEDGFLHTGDVAYVDEQGRFYIVDRIKELIKYKGFQVAPAELEEILLAHPDVADVAVIPVDCPEQATELPRAMVVLKPDHAPTTTEASLVGYVAERVVNYKQLRGGVVFIKEIPYSPAGKRLRRVLRDQERKRAHAASQPGGDRRIVREQVAVAGQPPAAVGEAGGRRVAGEEGRVERVGRLR</sequence>
<dbReference type="CDD" id="cd05911">
    <property type="entry name" value="Firefly_Luc_like"/>
    <property type="match status" value="1"/>
</dbReference>
<protein>
    <recommendedName>
        <fullName evidence="10">4-coumarate-CoA ligase</fullName>
    </recommendedName>
</protein>
<name>A0A4P9Z1A8_9FUNG</name>
<evidence type="ECO:0000256" key="1">
    <source>
        <dbReference type="ARBA" id="ARBA00006432"/>
    </source>
</evidence>
<dbReference type="Pfam" id="PF00501">
    <property type="entry name" value="AMP-binding"/>
    <property type="match status" value="1"/>
</dbReference>
<evidence type="ECO:0000256" key="5">
    <source>
        <dbReference type="SAM" id="MobiDB-lite"/>
    </source>
</evidence>
<dbReference type="Pfam" id="PF13193">
    <property type="entry name" value="AMP-binding_C"/>
    <property type="match status" value="1"/>
</dbReference>
<organism evidence="8 9">
    <name type="scientific">Syncephalis pseudoplumigaleata</name>
    <dbReference type="NCBI Taxonomy" id="1712513"/>
    <lineage>
        <taxon>Eukaryota</taxon>
        <taxon>Fungi</taxon>
        <taxon>Fungi incertae sedis</taxon>
        <taxon>Zoopagomycota</taxon>
        <taxon>Zoopagomycotina</taxon>
        <taxon>Zoopagomycetes</taxon>
        <taxon>Zoopagales</taxon>
        <taxon>Piptocephalidaceae</taxon>
        <taxon>Syncephalis</taxon>
    </lineage>
</organism>
<dbReference type="GO" id="GO:0005524">
    <property type="term" value="F:ATP binding"/>
    <property type="evidence" value="ECO:0007669"/>
    <property type="project" value="UniProtKB-KW"/>
</dbReference>
<dbReference type="GO" id="GO:0016405">
    <property type="term" value="F:CoA-ligase activity"/>
    <property type="evidence" value="ECO:0007669"/>
    <property type="project" value="TreeGrafter"/>
</dbReference>
<dbReference type="InterPro" id="IPR000873">
    <property type="entry name" value="AMP-dep_synth/lig_dom"/>
</dbReference>
<proteinExistence type="inferred from homology"/>
<evidence type="ECO:0000256" key="4">
    <source>
        <dbReference type="ARBA" id="ARBA00022840"/>
    </source>
</evidence>
<feature type="region of interest" description="Disordered" evidence="5">
    <location>
        <begin position="566"/>
        <end position="593"/>
    </location>
</feature>
<reference evidence="9" key="1">
    <citation type="journal article" date="2018" name="Nat. Microbiol.">
        <title>Leveraging single-cell genomics to expand the fungal tree of life.</title>
        <authorList>
            <person name="Ahrendt S.R."/>
            <person name="Quandt C.A."/>
            <person name="Ciobanu D."/>
            <person name="Clum A."/>
            <person name="Salamov A."/>
            <person name="Andreopoulos B."/>
            <person name="Cheng J.F."/>
            <person name="Woyke T."/>
            <person name="Pelin A."/>
            <person name="Henrissat B."/>
            <person name="Reynolds N.K."/>
            <person name="Benny G.L."/>
            <person name="Smith M.E."/>
            <person name="James T.Y."/>
            <person name="Grigoriev I.V."/>
        </authorList>
    </citation>
    <scope>NUCLEOTIDE SEQUENCE [LARGE SCALE GENOMIC DNA]</scope>
    <source>
        <strain evidence="9">Benny S71-1</strain>
    </source>
</reference>
<dbReference type="OrthoDB" id="1898221at2759"/>
<dbReference type="InterPro" id="IPR020845">
    <property type="entry name" value="AMP-binding_CS"/>
</dbReference>
<evidence type="ECO:0008006" key="10">
    <source>
        <dbReference type="Google" id="ProtNLM"/>
    </source>
</evidence>
<dbReference type="PANTHER" id="PTHR24096:SF149">
    <property type="entry name" value="AMP-BINDING DOMAIN-CONTAINING PROTEIN-RELATED"/>
    <property type="match status" value="1"/>
</dbReference>
<feature type="domain" description="AMP-dependent synthetase/ligase" evidence="6">
    <location>
        <begin position="27"/>
        <end position="399"/>
    </location>
</feature>
<gene>
    <name evidence="8" type="ORF">SYNPS1DRAFT_32953</name>
</gene>
<dbReference type="EMBL" id="KZ989717">
    <property type="protein sequence ID" value="RKP25521.1"/>
    <property type="molecule type" value="Genomic_DNA"/>
</dbReference>
<dbReference type="Gene3D" id="3.40.50.12780">
    <property type="entry name" value="N-terminal domain of ligase-like"/>
    <property type="match status" value="1"/>
</dbReference>